<reference evidence="2" key="1">
    <citation type="journal article" date="2019" name="bioRxiv">
        <title>The Genome of the Zebra Mussel, Dreissena polymorpha: A Resource for Invasive Species Research.</title>
        <authorList>
            <person name="McCartney M.A."/>
            <person name="Auch B."/>
            <person name="Kono T."/>
            <person name="Mallez S."/>
            <person name="Zhang Y."/>
            <person name="Obille A."/>
            <person name="Becker A."/>
            <person name="Abrahante J.E."/>
            <person name="Garbe J."/>
            <person name="Badalamenti J.P."/>
            <person name="Herman A."/>
            <person name="Mangelson H."/>
            <person name="Liachko I."/>
            <person name="Sullivan S."/>
            <person name="Sone E.D."/>
            <person name="Koren S."/>
            <person name="Silverstein K.A.T."/>
            <person name="Beckman K.B."/>
            <person name="Gohl D.M."/>
        </authorList>
    </citation>
    <scope>NUCLEOTIDE SEQUENCE</scope>
    <source>
        <strain evidence="2">Duluth1</strain>
        <tissue evidence="2">Whole animal</tissue>
    </source>
</reference>
<name>A0A9D4IBZ9_DREPO</name>
<dbReference type="GO" id="GO:0016298">
    <property type="term" value="F:lipase activity"/>
    <property type="evidence" value="ECO:0007669"/>
    <property type="project" value="InterPro"/>
</dbReference>
<proteinExistence type="predicted"/>
<evidence type="ECO:0000259" key="1">
    <source>
        <dbReference type="Pfam" id="PF00151"/>
    </source>
</evidence>
<feature type="domain" description="Lipase" evidence="1">
    <location>
        <begin position="6"/>
        <end position="52"/>
    </location>
</feature>
<comment type="caution">
    <text evidence="2">The sequence shown here is derived from an EMBL/GenBank/DDBJ whole genome shotgun (WGS) entry which is preliminary data.</text>
</comment>
<evidence type="ECO:0000313" key="3">
    <source>
        <dbReference type="Proteomes" id="UP000828390"/>
    </source>
</evidence>
<dbReference type="Pfam" id="PF00151">
    <property type="entry name" value="Lipase"/>
    <property type="match status" value="1"/>
</dbReference>
<reference evidence="2" key="2">
    <citation type="submission" date="2020-11" db="EMBL/GenBank/DDBJ databases">
        <authorList>
            <person name="McCartney M.A."/>
            <person name="Auch B."/>
            <person name="Kono T."/>
            <person name="Mallez S."/>
            <person name="Becker A."/>
            <person name="Gohl D.M."/>
            <person name="Silverstein K.A.T."/>
            <person name="Koren S."/>
            <person name="Bechman K.B."/>
            <person name="Herman A."/>
            <person name="Abrahante J.E."/>
            <person name="Garbe J."/>
        </authorList>
    </citation>
    <scope>NUCLEOTIDE SEQUENCE</scope>
    <source>
        <strain evidence="2">Duluth1</strain>
        <tissue evidence="2">Whole animal</tissue>
    </source>
</reference>
<dbReference type="Gene3D" id="3.40.50.1820">
    <property type="entry name" value="alpha/beta hydrolase"/>
    <property type="match status" value="1"/>
</dbReference>
<gene>
    <name evidence="2" type="ORF">DPMN_190468</name>
</gene>
<dbReference type="EMBL" id="JAIWYP010000010">
    <property type="protein sequence ID" value="KAH3755769.1"/>
    <property type="molecule type" value="Genomic_DNA"/>
</dbReference>
<evidence type="ECO:0000313" key="2">
    <source>
        <dbReference type="EMBL" id="KAH3755769.1"/>
    </source>
</evidence>
<dbReference type="Proteomes" id="UP000828390">
    <property type="component" value="Unassembled WGS sequence"/>
</dbReference>
<protein>
    <recommendedName>
        <fullName evidence="1">Lipase domain-containing protein</fullName>
    </recommendedName>
</protein>
<accession>A0A9D4IBZ9</accession>
<dbReference type="InterPro" id="IPR029058">
    <property type="entry name" value="AB_hydrolase_fold"/>
</dbReference>
<keyword evidence="3" id="KW-1185">Reference proteome</keyword>
<organism evidence="2 3">
    <name type="scientific">Dreissena polymorpha</name>
    <name type="common">Zebra mussel</name>
    <name type="synonym">Mytilus polymorpha</name>
    <dbReference type="NCBI Taxonomy" id="45954"/>
    <lineage>
        <taxon>Eukaryota</taxon>
        <taxon>Metazoa</taxon>
        <taxon>Spiralia</taxon>
        <taxon>Lophotrochozoa</taxon>
        <taxon>Mollusca</taxon>
        <taxon>Bivalvia</taxon>
        <taxon>Autobranchia</taxon>
        <taxon>Heteroconchia</taxon>
        <taxon>Euheterodonta</taxon>
        <taxon>Imparidentia</taxon>
        <taxon>Neoheterodontei</taxon>
        <taxon>Myida</taxon>
        <taxon>Dreissenoidea</taxon>
        <taxon>Dreissenidae</taxon>
        <taxon>Dreissena</taxon>
    </lineage>
</organism>
<dbReference type="AlphaFoldDB" id="A0A9D4IBZ9"/>
<sequence>MKSSWHFQIKFLLYTRANTNSPQSVSKTCQGIQQSHFSGTRKTKFNIHGYRSGHKDQ</sequence>
<dbReference type="InterPro" id="IPR013818">
    <property type="entry name" value="Lipase"/>
</dbReference>